<dbReference type="Gene3D" id="3.30.2310.20">
    <property type="entry name" value="RelE-like"/>
    <property type="match status" value="1"/>
</dbReference>
<dbReference type="Proteomes" id="UP000252189">
    <property type="component" value="Unassembled WGS sequence"/>
</dbReference>
<dbReference type="AlphaFoldDB" id="A0A368NA04"/>
<gene>
    <name evidence="1" type="ORF">DU504_08750</name>
</gene>
<dbReference type="PANTHER" id="PTHR38813:SF1">
    <property type="entry name" value="TOXIN RELE1-RELATED"/>
    <property type="match status" value="1"/>
</dbReference>
<dbReference type="PANTHER" id="PTHR38813">
    <property type="match status" value="1"/>
</dbReference>
<evidence type="ECO:0000313" key="1">
    <source>
        <dbReference type="EMBL" id="RCU47377.1"/>
    </source>
</evidence>
<keyword evidence="2" id="KW-1185">Reference proteome</keyword>
<sequence>MSYEILLAEEAREYVAALDEKSTRIVKDNLRKLADDPYPRPDSGSGDKGKLMIEGEELYHLHIGRTHTAFYDVLEAGGEVRVIEVVDIDEAHKRYGFD</sequence>
<dbReference type="InterPro" id="IPR035093">
    <property type="entry name" value="RelE/ParE_toxin_dom_sf"/>
</dbReference>
<reference evidence="1 2" key="1">
    <citation type="submission" date="2018-07" db="EMBL/GenBank/DDBJ databases">
        <title>Genome sequences of Haloplanus salinus JCM 18368T.</title>
        <authorList>
            <person name="Kim Y.B."/>
            <person name="Roh S.W."/>
        </authorList>
    </citation>
    <scope>NUCLEOTIDE SEQUENCE [LARGE SCALE GENOMIC DNA]</scope>
    <source>
        <strain evidence="1 2">JCM 18368</strain>
    </source>
</reference>
<dbReference type="EMBL" id="QPHM01000001">
    <property type="protein sequence ID" value="RCU47377.1"/>
    <property type="molecule type" value="Genomic_DNA"/>
</dbReference>
<comment type="caution">
    <text evidence="1">The sequence shown here is derived from an EMBL/GenBank/DDBJ whole genome shotgun (WGS) entry which is preliminary data.</text>
</comment>
<evidence type="ECO:0000313" key="2">
    <source>
        <dbReference type="Proteomes" id="UP000252189"/>
    </source>
</evidence>
<dbReference type="RefSeq" id="WP_114448939.1">
    <property type="nucleotide sequence ID" value="NZ_QPHM01000001.1"/>
</dbReference>
<protein>
    <submittedName>
        <fullName evidence="1">Type II toxin-antitoxin system RelE/ParE family toxin</fullName>
    </submittedName>
</protein>
<dbReference type="InterPro" id="IPR052747">
    <property type="entry name" value="TA_system_RelE_toxin"/>
</dbReference>
<dbReference type="SUPFAM" id="SSF143011">
    <property type="entry name" value="RelE-like"/>
    <property type="match status" value="1"/>
</dbReference>
<proteinExistence type="predicted"/>
<dbReference type="OrthoDB" id="228407at2157"/>
<name>A0A368NA04_9EURY</name>
<organism evidence="1 2">
    <name type="scientific">Haloplanus salinus</name>
    <dbReference type="NCBI Taxonomy" id="1126245"/>
    <lineage>
        <taxon>Archaea</taxon>
        <taxon>Methanobacteriati</taxon>
        <taxon>Methanobacteriota</taxon>
        <taxon>Stenosarchaea group</taxon>
        <taxon>Halobacteria</taxon>
        <taxon>Halobacteriales</taxon>
        <taxon>Haloferacaceae</taxon>
        <taxon>Haloplanus</taxon>
    </lineage>
</organism>
<accession>A0A368NA04</accession>